<evidence type="ECO:0000256" key="2">
    <source>
        <dbReference type="SAM" id="SignalP"/>
    </source>
</evidence>
<gene>
    <name evidence="3" type="ORF">SNAT2548_LOCUS9370</name>
</gene>
<dbReference type="Proteomes" id="UP000604046">
    <property type="component" value="Unassembled WGS sequence"/>
</dbReference>
<evidence type="ECO:0000313" key="3">
    <source>
        <dbReference type="EMBL" id="CAE7230477.1"/>
    </source>
</evidence>
<feature type="signal peptide" evidence="2">
    <location>
        <begin position="1"/>
        <end position="20"/>
    </location>
</feature>
<organism evidence="3 4">
    <name type="scientific">Symbiodinium natans</name>
    <dbReference type="NCBI Taxonomy" id="878477"/>
    <lineage>
        <taxon>Eukaryota</taxon>
        <taxon>Sar</taxon>
        <taxon>Alveolata</taxon>
        <taxon>Dinophyceae</taxon>
        <taxon>Suessiales</taxon>
        <taxon>Symbiodiniaceae</taxon>
        <taxon>Symbiodinium</taxon>
    </lineage>
</organism>
<feature type="region of interest" description="Disordered" evidence="1">
    <location>
        <begin position="458"/>
        <end position="487"/>
    </location>
</feature>
<proteinExistence type="predicted"/>
<protein>
    <submittedName>
        <fullName evidence="3">Uncharacterized protein</fullName>
    </submittedName>
</protein>
<reference evidence="3" key="1">
    <citation type="submission" date="2021-02" db="EMBL/GenBank/DDBJ databases">
        <authorList>
            <person name="Dougan E. K."/>
            <person name="Rhodes N."/>
            <person name="Thang M."/>
            <person name="Chan C."/>
        </authorList>
    </citation>
    <scope>NUCLEOTIDE SEQUENCE</scope>
</reference>
<dbReference type="AlphaFoldDB" id="A0A812KP24"/>
<feature type="chain" id="PRO_5032589717" evidence="2">
    <location>
        <begin position="21"/>
        <end position="1113"/>
    </location>
</feature>
<sequence>MISSVLCFTALLDLEVTAQAADVAVTAQVAGSTAPDVEVTTQAADVQVTAQVGGSTAPDVEVRTQAADVEVTAQVGGSTAPDVEVRTQAADVEVTAQVGGSTAPDVEVRTQAADVEVTAQVGGSTAPDVEVRTQAADVEVTAQVGGSTAPDVEVRTQAADVEVTAQVGGSTAPDVEVRTQAADVEVTGAGSTAPDVEVTTDSLLAHAASVQKRGTWLELPDLALYAYSSGASLTLVINAVPWSETPALQFMSNLLEASLGSLNFGKASDSEWVCFLTPSSFQPWDGRHVPELNHWLPAFRIHKAADPERLRSMACNEVARLRALAMSDAAVRGLAWPEYLSLPEKLPNHYLFTVKALEKGFCCWDVPGDGDCGVHSVDSPEKAMLVASGVFWSGSGEATARVRSELAEAWQTVSEIPAWCVLASRFFPAACPAKCNHLPSTSGADTAAVAAARAAVLQASTPRRRPKRERSQTPEHCKPVVPGKGAAVAGDASSLQSAVRLSEDGQVVSVQLPSLPDRQPRSAEQAASAETTVAKKRGRSPLGPQPRRHRKRTRAEVDLCNRVEKRAQERLDLANITFNGHFQQAHRGRFPPGHWREFLFCVAGEQTTMDCAKCKDLLAKVAEAAALSGPLPESDRPVNATGEADQLVETGEAVACQGSEPQAQELQGGVRTREGTGRKRGRPAKGSSTFDVLLYVAGLDPPTYLVLDRAKPVKLQCVLCGWVFHCHGNSDYSIERHQTSQAHRLAVQRVQPTCSLAGKSARESERPACVGIRADDKGYMLHSVREALEIWFGAGCPAAVQHPYEGYLLSAQPDGALMLRASVCKEQGAGCIMGANACRDCADAANRGKFIQFLAVWGMRLDSISLLHQWILGVQKRDECLQELVGRDYWNVLGTWSAFAERVRQGTFEEFLNSLREQLLSSPVKTRNSSLRMLLEARLIWLTPGLARLSGREESRQALQEFSDYLASPAELRAARWIVEGKLSGEEVVKQLVLHMCSKMEKLSRGVTKRTGVSTIDGVSLAECGFSLGSVLNKQALMDLFGLTKTGADAAPLTWDFLPQPWAATGADLRSNVTQAGALKHCTDHALHALLSGHSDRCVIAHSLRRCTLSKCN</sequence>
<dbReference type="EMBL" id="CAJNDS010000724">
    <property type="protein sequence ID" value="CAE7230477.1"/>
    <property type="molecule type" value="Genomic_DNA"/>
</dbReference>
<keyword evidence="4" id="KW-1185">Reference proteome</keyword>
<feature type="region of interest" description="Disordered" evidence="1">
    <location>
        <begin position="661"/>
        <end position="686"/>
    </location>
</feature>
<comment type="caution">
    <text evidence="3">The sequence shown here is derived from an EMBL/GenBank/DDBJ whole genome shotgun (WGS) entry which is preliminary data.</text>
</comment>
<feature type="region of interest" description="Disordered" evidence="1">
    <location>
        <begin position="511"/>
        <end position="555"/>
    </location>
</feature>
<accession>A0A812KP24</accession>
<keyword evidence="2" id="KW-0732">Signal</keyword>
<evidence type="ECO:0000313" key="4">
    <source>
        <dbReference type="Proteomes" id="UP000604046"/>
    </source>
</evidence>
<evidence type="ECO:0000256" key="1">
    <source>
        <dbReference type="SAM" id="MobiDB-lite"/>
    </source>
</evidence>
<feature type="compositionally biased region" description="Basic and acidic residues" evidence="1">
    <location>
        <begin position="469"/>
        <end position="478"/>
    </location>
</feature>
<name>A0A812KP24_9DINO</name>